<keyword evidence="2" id="KW-0472">Membrane</keyword>
<gene>
    <name evidence="3" type="ORF">ACN38_g7513</name>
</gene>
<evidence type="ECO:0000256" key="1">
    <source>
        <dbReference type="SAM" id="MobiDB-lite"/>
    </source>
</evidence>
<dbReference type="Proteomes" id="UP000037696">
    <property type="component" value="Unassembled WGS sequence"/>
</dbReference>
<dbReference type="EMBL" id="LHQQ01000127">
    <property type="protein sequence ID" value="KOS41605.1"/>
    <property type="molecule type" value="Genomic_DNA"/>
</dbReference>
<dbReference type="OrthoDB" id="4430381at2759"/>
<accession>A0A0M9WEB4</accession>
<organism evidence="3 4">
    <name type="scientific">Penicillium nordicum</name>
    <dbReference type="NCBI Taxonomy" id="229535"/>
    <lineage>
        <taxon>Eukaryota</taxon>
        <taxon>Fungi</taxon>
        <taxon>Dikarya</taxon>
        <taxon>Ascomycota</taxon>
        <taxon>Pezizomycotina</taxon>
        <taxon>Eurotiomycetes</taxon>
        <taxon>Eurotiomycetidae</taxon>
        <taxon>Eurotiales</taxon>
        <taxon>Aspergillaceae</taxon>
        <taxon>Penicillium</taxon>
    </lineage>
</organism>
<reference evidence="3 4" key="1">
    <citation type="submission" date="2015-08" db="EMBL/GenBank/DDBJ databases">
        <title>Genome sequencing of Penicillium nordicum.</title>
        <authorList>
            <person name="Nguyen H.D."/>
            <person name="Seifert K.A."/>
        </authorList>
    </citation>
    <scope>NUCLEOTIDE SEQUENCE [LARGE SCALE GENOMIC DNA]</scope>
    <source>
        <strain evidence="3 4">DAOMC 185683</strain>
    </source>
</reference>
<keyword evidence="4" id="KW-1185">Reference proteome</keyword>
<evidence type="ECO:0000313" key="4">
    <source>
        <dbReference type="Proteomes" id="UP000037696"/>
    </source>
</evidence>
<feature type="region of interest" description="Disordered" evidence="1">
    <location>
        <begin position="138"/>
        <end position="164"/>
    </location>
</feature>
<proteinExistence type="predicted"/>
<keyword evidence="2" id="KW-0812">Transmembrane</keyword>
<evidence type="ECO:0000313" key="3">
    <source>
        <dbReference type="EMBL" id="KOS41605.1"/>
    </source>
</evidence>
<protein>
    <submittedName>
        <fullName evidence="3">Uncharacterized protein</fullName>
    </submittedName>
</protein>
<dbReference type="AlphaFoldDB" id="A0A0M9WEB4"/>
<sequence length="164" mass="18657">MGWVSILKYPLLLILGLTTQLLSYLLSTLLFLASPVIYIGHVVLYLTLLPLRILINLEAFIYFMTGAVLVGATIGMILLFTGSTISEFLQIEESEEPQRPRVKRELLYSEPQHPSFDYLESQTEDHKFLPYSTILEEEENSHESEMPTNMHQICGPVDQDPNIA</sequence>
<evidence type="ECO:0000256" key="2">
    <source>
        <dbReference type="SAM" id="Phobius"/>
    </source>
</evidence>
<keyword evidence="2" id="KW-1133">Transmembrane helix</keyword>
<comment type="caution">
    <text evidence="3">The sequence shown here is derived from an EMBL/GenBank/DDBJ whole genome shotgun (WGS) entry which is preliminary data.</text>
</comment>
<feature type="transmembrane region" description="Helical" evidence="2">
    <location>
        <begin position="59"/>
        <end position="80"/>
    </location>
</feature>
<name>A0A0M9WEB4_9EURO</name>
<feature type="transmembrane region" description="Helical" evidence="2">
    <location>
        <begin position="12"/>
        <end position="39"/>
    </location>
</feature>